<evidence type="ECO:0000256" key="1">
    <source>
        <dbReference type="ARBA" id="ARBA00000085"/>
    </source>
</evidence>
<evidence type="ECO:0000259" key="18">
    <source>
        <dbReference type="PROSITE" id="PS50885"/>
    </source>
</evidence>
<dbReference type="Pfam" id="PF00672">
    <property type="entry name" value="HAMP"/>
    <property type="match status" value="1"/>
</dbReference>
<evidence type="ECO:0000256" key="4">
    <source>
        <dbReference type="ARBA" id="ARBA00022475"/>
    </source>
</evidence>
<dbReference type="Gene3D" id="1.10.287.130">
    <property type="match status" value="1"/>
</dbReference>
<evidence type="ECO:0000256" key="11">
    <source>
        <dbReference type="ARBA" id="ARBA00022989"/>
    </source>
</evidence>
<keyword evidence="4" id="KW-1003">Cell membrane</keyword>
<evidence type="ECO:0000256" key="6">
    <source>
        <dbReference type="ARBA" id="ARBA00022679"/>
    </source>
</evidence>
<evidence type="ECO:0000313" key="19">
    <source>
        <dbReference type="EMBL" id="RGS40666.1"/>
    </source>
</evidence>
<dbReference type="Gene3D" id="3.30.565.10">
    <property type="entry name" value="Histidine kinase-like ATPase, C-terminal domain"/>
    <property type="match status" value="1"/>
</dbReference>
<dbReference type="SMART" id="SM00388">
    <property type="entry name" value="HisKA"/>
    <property type="match status" value="1"/>
</dbReference>
<dbReference type="EC" id="2.7.13.3" evidence="3"/>
<dbReference type="InterPro" id="IPR005467">
    <property type="entry name" value="His_kinase_dom"/>
</dbReference>
<dbReference type="Pfam" id="PF00512">
    <property type="entry name" value="HisKA"/>
    <property type="match status" value="1"/>
</dbReference>
<dbReference type="InterPro" id="IPR003660">
    <property type="entry name" value="HAMP_dom"/>
</dbReference>
<dbReference type="SUPFAM" id="SSF55874">
    <property type="entry name" value="ATPase domain of HSP90 chaperone/DNA topoisomerase II/histidine kinase"/>
    <property type="match status" value="1"/>
</dbReference>
<dbReference type="Pfam" id="PF02518">
    <property type="entry name" value="HATPase_c"/>
    <property type="match status" value="1"/>
</dbReference>
<accession>A0A3R6AQY9</accession>
<dbReference type="Proteomes" id="UP000283295">
    <property type="component" value="Unassembled WGS sequence"/>
</dbReference>
<keyword evidence="12" id="KW-0902">Two-component regulatory system</keyword>
<dbReference type="InterPro" id="IPR004358">
    <property type="entry name" value="Sig_transdc_His_kin-like_C"/>
</dbReference>
<dbReference type="PROSITE" id="PS50109">
    <property type="entry name" value="HIS_KIN"/>
    <property type="match status" value="1"/>
</dbReference>
<gene>
    <name evidence="19" type="ORF">DWX94_09935</name>
</gene>
<dbReference type="SMART" id="SM00387">
    <property type="entry name" value="HATPase_c"/>
    <property type="match status" value="1"/>
</dbReference>
<evidence type="ECO:0000256" key="2">
    <source>
        <dbReference type="ARBA" id="ARBA00004651"/>
    </source>
</evidence>
<evidence type="ECO:0000313" key="20">
    <source>
        <dbReference type="Proteomes" id="UP000283295"/>
    </source>
</evidence>
<dbReference type="RefSeq" id="WP_119202965.1">
    <property type="nucleotide sequence ID" value="NZ_WQPE01000001.1"/>
</dbReference>
<dbReference type="InterPro" id="IPR050398">
    <property type="entry name" value="HssS/ArlS-like"/>
</dbReference>
<keyword evidence="6" id="KW-0808">Transferase</keyword>
<dbReference type="PRINTS" id="PR00344">
    <property type="entry name" value="BCTRLSENSOR"/>
</dbReference>
<dbReference type="SUPFAM" id="SSF47384">
    <property type="entry name" value="Homodimeric domain of signal transducing histidine kinase"/>
    <property type="match status" value="1"/>
</dbReference>
<evidence type="ECO:0000259" key="17">
    <source>
        <dbReference type="PROSITE" id="PS50109"/>
    </source>
</evidence>
<dbReference type="InterPro" id="IPR036890">
    <property type="entry name" value="HATPase_C_sf"/>
</dbReference>
<comment type="subcellular location">
    <subcellularLocation>
        <location evidence="2">Cell membrane</location>
        <topology evidence="2">Multi-pass membrane protein</topology>
    </subcellularLocation>
</comment>
<evidence type="ECO:0000256" key="5">
    <source>
        <dbReference type="ARBA" id="ARBA00022553"/>
    </source>
</evidence>
<dbReference type="InterPro" id="IPR003594">
    <property type="entry name" value="HATPase_dom"/>
</dbReference>
<dbReference type="PANTHER" id="PTHR45528:SF1">
    <property type="entry name" value="SENSOR HISTIDINE KINASE CPXA"/>
    <property type="match status" value="1"/>
</dbReference>
<feature type="region of interest" description="Disordered" evidence="15">
    <location>
        <begin position="520"/>
        <end position="540"/>
    </location>
</feature>
<feature type="domain" description="HAMP" evidence="18">
    <location>
        <begin position="204"/>
        <end position="256"/>
    </location>
</feature>
<protein>
    <recommendedName>
        <fullName evidence="3">histidine kinase</fullName>
        <ecNumber evidence="3">2.7.13.3</ecNumber>
    </recommendedName>
</protein>
<dbReference type="EMBL" id="QRVK01000026">
    <property type="protein sequence ID" value="RGS40666.1"/>
    <property type="molecule type" value="Genomic_DNA"/>
</dbReference>
<evidence type="ECO:0000256" key="8">
    <source>
        <dbReference type="ARBA" id="ARBA00022741"/>
    </source>
</evidence>
<feature type="transmembrane region" description="Helical" evidence="16">
    <location>
        <begin position="13"/>
        <end position="36"/>
    </location>
</feature>
<keyword evidence="8" id="KW-0547">Nucleotide-binding</keyword>
<dbReference type="PROSITE" id="PS50885">
    <property type="entry name" value="HAMP"/>
    <property type="match status" value="1"/>
</dbReference>
<proteinExistence type="predicted"/>
<evidence type="ECO:0000256" key="10">
    <source>
        <dbReference type="ARBA" id="ARBA00022840"/>
    </source>
</evidence>
<dbReference type="FunFam" id="1.10.287.130:FF:000001">
    <property type="entry name" value="Two-component sensor histidine kinase"/>
    <property type="match status" value="1"/>
</dbReference>
<feature type="domain" description="Histidine kinase" evidence="17">
    <location>
        <begin position="285"/>
        <end position="516"/>
    </location>
</feature>
<keyword evidence="11 16" id="KW-1133">Transmembrane helix</keyword>
<evidence type="ECO:0000256" key="15">
    <source>
        <dbReference type="SAM" id="MobiDB-lite"/>
    </source>
</evidence>
<keyword evidence="14" id="KW-0175">Coiled coil</keyword>
<dbReference type="InterPro" id="IPR003661">
    <property type="entry name" value="HisK_dim/P_dom"/>
</dbReference>
<feature type="coiled-coil region" evidence="14">
    <location>
        <begin position="244"/>
        <end position="275"/>
    </location>
</feature>
<keyword evidence="9 19" id="KW-0418">Kinase</keyword>
<evidence type="ECO:0000256" key="3">
    <source>
        <dbReference type="ARBA" id="ARBA00012438"/>
    </source>
</evidence>
<feature type="transmembrane region" description="Helical" evidence="16">
    <location>
        <begin position="177"/>
        <end position="202"/>
    </location>
</feature>
<keyword evidence="13 16" id="KW-0472">Membrane</keyword>
<dbReference type="PANTHER" id="PTHR45528">
    <property type="entry name" value="SENSOR HISTIDINE KINASE CPXA"/>
    <property type="match status" value="1"/>
</dbReference>
<dbReference type="AlphaFoldDB" id="A0A3R6AQY9"/>
<keyword evidence="10" id="KW-0067">ATP-binding</keyword>
<dbReference type="OrthoDB" id="9762826at2"/>
<dbReference type="GO" id="GO:0000155">
    <property type="term" value="F:phosphorelay sensor kinase activity"/>
    <property type="evidence" value="ECO:0007669"/>
    <property type="project" value="InterPro"/>
</dbReference>
<dbReference type="SUPFAM" id="SSF158472">
    <property type="entry name" value="HAMP domain-like"/>
    <property type="match status" value="1"/>
</dbReference>
<sequence length="540" mass="61193">MRKSKMTSIKTKITLFLAATILIMVVMSCAITMLFIKKYFYHGMEQMLVDTYNSCNELFGQDEDIDSRELANDVTNQSGAMIFIFDSVNMRVYTTVNEEAAVYNNLSFIADYFNYSGGKNPDNPKIKRKQIEKTDKYDIQITNDKNTGNSYYDVVGFLDNGYVVIIRKPISSVDSTIVISLKFFFFVFSVVAIFGFILIYFISNAVAKPIKNLASVANQMAQLDLDVKVDHTSNDEIGELADSMNEMSYQLKNTLTELQQANAKLQTDIDEKVQIDEMRKEFLSHVSHELKTPIALIQGYAEGLKDNVIEDDESKEFYCDVILDEAGKMNRLVKQLLNLNELEFGMNRVQPVAFDINVLMRNVVGSSSILIEQNHADVELPEALNKECNVYADEFMIEQVFTNYFTNALHYCNDGGKVKIWTAQTDYDEPRKVDDGEITGNLRVFVYDEGPNIPTDELDKVFIKFYKVDKARTREYGGSGIGLSIVAASMAAHNKNYGVYNVEDGVVFYFDLDVIKQDGDEPGLLPENTEDNTTENVSEQ</sequence>
<comment type="caution">
    <text evidence="19">The sequence shown here is derived from an EMBL/GenBank/DDBJ whole genome shotgun (WGS) entry which is preliminary data.</text>
</comment>
<evidence type="ECO:0000256" key="12">
    <source>
        <dbReference type="ARBA" id="ARBA00023012"/>
    </source>
</evidence>
<comment type="catalytic activity">
    <reaction evidence="1">
        <text>ATP + protein L-histidine = ADP + protein N-phospho-L-histidine.</text>
        <dbReference type="EC" id="2.7.13.3"/>
    </reaction>
</comment>
<dbReference type="InterPro" id="IPR036097">
    <property type="entry name" value="HisK_dim/P_sf"/>
</dbReference>
<keyword evidence="7 16" id="KW-0812">Transmembrane</keyword>
<dbReference type="GO" id="GO:0005886">
    <property type="term" value="C:plasma membrane"/>
    <property type="evidence" value="ECO:0007669"/>
    <property type="project" value="UniProtKB-SubCell"/>
</dbReference>
<evidence type="ECO:0000256" key="14">
    <source>
        <dbReference type="SAM" id="Coils"/>
    </source>
</evidence>
<organism evidence="19 20">
    <name type="scientific">Coprococcus eutactus</name>
    <dbReference type="NCBI Taxonomy" id="33043"/>
    <lineage>
        <taxon>Bacteria</taxon>
        <taxon>Bacillati</taxon>
        <taxon>Bacillota</taxon>
        <taxon>Clostridia</taxon>
        <taxon>Lachnospirales</taxon>
        <taxon>Lachnospiraceae</taxon>
        <taxon>Coprococcus</taxon>
    </lineage>
</organism>
<dbReference type="SMART" id="SM00304">
    <property type="entry name" value="HAMP"/>
    <property type="match status" value="1"/>
</dbReference>
<dbReference type="PROSITE" id="PS51257">
    <property type="entry name" value="PROKAR_LIPOPROTEIN"/>
    <property type="match status" value="1"/>
</dbReference>
<dbReference type="GO" id="GO:0005524">
    <property type="term" value="F:ATP binding"/>
    <property type="evidence" value="ECO:0007669"/>
    <property type="project" value="UniProtKB-KW"/>
</dbReference>
<dbReference type="CDD" id="cd00082">
    <property type="entry name" value="HisKA"/>
    <property type="match status" value="1"/>
</dbReference>
<keyword evidence="5" id="KW-0597">Phosphoprotein</keyword>
<evidence type="ECO:0000256" key="13">
    <source>
        <dbReference type="ARBA" id="ARBA00023136"/>
    </source>
</evidence>
<evidence type="ECO:0000256" key="16">
    <source>
        <dbReference type="SAM" id="Phobius"/>
    </source>
</evidence>
<evidence type="ECO:0000256" key="7">
    <source>
        <dbReference type="ARBA" id="ARBA00022692"/>
    </source>
</evidence>
<dbReference type="CDD" id="cd06225">
    <property type="entry name" value="HAMP"/>
    <property type="match status" value="1"/>
</dbReference>
<evidence type="ECO:0000256" key="9">
    <source>
        <dbReference type="ARBA" id="ARBA00022777"/>
    </source>
</evidence>
<dbReference type="Gene3D" id="6.10.340.10">
    <property type="match status" value="1"/>
</dbReference>
<name>A0A3R6AQY9_9FIRM</name>
<reference evidence="19 20" key="1">
    <citation type="submission" date="2018-08" db="EMBL/GenBank/DDBJ databases">
        <title>A genome reference for cultivated species of the human gut microbiota.</title>
        <authorList>
            <person name="Zou Y."/>
            <person name="Xue W."/>
            <person name="Luo G."/>
        </authorList>
    </citation>
    <scope>NUCLEOTIDE SEQUENCE [LARGE SCALE GENOMIC DNA]</scope>
    <source>
        <strain evidence="19 20">AF22-21</strain>
    </source>
</reference>